<feature type="domain" description="USP" evidence="2">
    <location>
        <begin position="21"/>
        <end position="296"/>
    </location>
</feature>
<comment type="caution">
    <text evidence="3">The sequence shown here is derived from an EMBL/GenBank/DDBJ whole genome shotgun (WGS) entry which is preliminary data.</text>
</comment>
<dbReference type="InterPro" id="IPR033505">
    <property type="entry name" value="USPL1"/>
</dbReference>
<dbReference type="GO" id="GO:0030576">
    <property type="term" value="P:Cajal body organization"/>
    <property type="evidence" value="ECO:0007669"/>
    <property type="project" value="InterPro"/>
</dbReference>
<dbReference type="Gene3D" id="3.90.70.10">
    <property type="entry name" value="Cysteine proteinases"/>
    <property type="match status" value="1"/>
</dbReference>
<proteinExistence type="predicted"/>
<dbReference type="GO" id="GO:0032183">
    <property type="term" value="F:SUMO binding"/>
    <property type="evidence" value="ECO:0007669"/>
    <property type="project" value="InterPro"/>
</dbReference>
<reference evidence="3" key="1">
    <citation type="journal article" date="2020" name="bioRxiv">
        <title>Chromosome-level reference genome of the European wasp spider Argiope bruennichi: a resource for studies on range expansion and evolutionary adaptation.</title>
        <authorList>
            <person name="Sheffer M.M."/>
            <person name="Hoppe A."/>
            <person name="Krehenwinkel H."/>
            <person name="Uhl G."/>
            <person name="Kuss A.W."/>
            <person name="Jensen L."/>
            <person name="Jensen C."/>
            <person name="Gillespie R.G."/>
            <person name="Hoff K.J."/>
            <person name="Prost S."/>
        </authorList>
    </citation>
    <scope>NUCLEOTIDE SEQUENCE</scope>
</reference>
<keyword evidence="4" id="KW-1185">Reference proteome</keyword>
<dbReference type="GO" id="GO:0016926">
    <property type="term" value="P:protein desumoylation"/>
    <property type="evidence" value="ECO:0007669"/>
    <property type="project" value="TreeGrafter"/>
</dbReference>
<dbReference type="EMBL" id="JABXBU010000030">
    <property type="protein sequence ID" value="KAF8784973.1"/>
    <property type="molecule type" value="Genomic_DNA"/>
</dbReference>
<protein>
    <submittedName>
        <fullName evidence="3">SUMO-specific isopeptidase USPL1 like protein</fullName>
    </submittedName>
</protein>
<dbReference type="PANTHER" id="PTHR15294">
    <property type="entry name" value="RETINOVIN-RELATED"/>
    <property type="match status" value="1"/>
</dbReference>
<evidence type="ECO:0000313" key="4">
    <source>
        <dbReference type="Proteomes" id="UP000807504"/>
    </source>
</evidence>
<dbReference type="Proteomes" id="UP000807504">
    <property type="component" value="Unassembled WGS sequence"/>
</dbReference>
<evidence type="ECO:0000256" key="1">
    <source>
        <dbReference type="SAM" id="MobiDB-lite"/>
    </source>
</evidence>
<evidence type="ECO:0000313" key="3">
    <source>
        <dbReference type="EMBL" id="KAF8784973.1"/>
    </source>
</evidence>
<feature type="compositionally biased region" description="Polar residues" evidence="1">
    <location>
        <begin position="711"/>
        <end position="727"/>
    </location>
</feature>
<feature type="region of interest" description="Disordered" evidence="1">
    <location>
        <begin position="683"/>
        <end position="737"/>
    </location>
</feature>
<dbReference type="AlphaFoldDB" id="A0A8T0F7J9"/>
<accession>A0A8T0F7J9</accession>
<gene>
    <name evidence="3" type="ORF">HNY73_010576</name>
</gene>
<dbReference type="OrthoDB" id="6411614at2759"/>
<dbReference type="InterPro" id="IPR028889">
    <property type="entry name" value="USP"/>
</dbReference>
<organism evidence="3 4">
    <name type="scientific">Argiope bruennichi</name>
    <name type="common">Wasp spider</name>
    <name type="synonym">Aranea bruennichi</name>
    <dbReference type="NCBI Taxonomy" id="94029"/>
    <lineage>
        <taxon>Eukaryota</taxon>
        <taxon>Metazoa</taxon>
        <taxon>Ecdysozoa</taxon>
        <taxon>Arthropoda</taxon>
        <taxon>Chelicerata</taxon>
        <taxon>Arachnida</taxon>
        <taxon>Araneae</taxon>
        <taxon>Araneomorphae</taxon>
        <taxon>Entelegynae</taxon>
        <taxon>Araneoidea</taxon>
        <taxon>Araneidae</taxon>
        <taxon>Argiope</taxon>
    </lineage>
</organism>
<dbReference type="PANTHER" id="PTHR15294:SF3">
    <property type="entry name" value="SUMO-SPECIFIC ISOPEPTIDASE USPL1"/>
    <property type="match status" value="1"/>
</dbReference>
<dbReference type="CDD" id="cd02257">
    <property type="entry name" value="Peptidase_C19"/>
    <property type="match status" value="1"/>
</dbReference>
<dbReference type="SUPFAM" id="SSF54001">
    <property type="entry name" value="Cysteine proteinases"/>
    <property type="match status" value="1"/>
</dbReference>
<dbReference type="InterPro" id="IPR028890">
    <property type="entry name" value="Peptidase_C98"/>
</dbReference>
<dbReference type="InterPro" id="IPR038765">
    <property type="entry name" value="Papain-like_cys_pep_sf"/>
</dbReference>
<evidence type="ECO:0000259" key="2">
    <source>
        <dbReference type="PROSITE" id="PS50235"/>
    </source>
</evidence>
<name>A0A8T0F7J9_ARGBR</name>
<dbReference type="Pfam" id="PF15499">
    <property type="entry name" value="Peptidase_C98"/>
    <property type="match status" value="1"/>
</dbReference>
<dbReference type="GO" id="GO:0015030">
    <property type="term" value="C:Cajal body"/>
    <property type="evidence" value="ECO:0007669"/>
    <property type="project" value="TreeGrafter"/>
</dbReference>
<reference evidence="3" key="2">
    <citation type="submission" date="2020-06" db="EMBL/GenBank/DDBJ databases">
        <authorList>
            <person name="Sheffer M."/>
        </authorList>
    </citation>
    <scope>NUCLEOTIDE SEQUENCE</scope>
</reference>
<dbReference type="PROSITE" id="PS50235">
    <property type="entry name" value="USP_3"/>
    <property type="match status" value="1"/>
</dbReference>
<sequence length="766" mass="87096">MNNNQRNEILTRRYASNYFHLNFQNNSNLCWLNSSMSLLAYNKSLLPFVNDYSTKAATIIKGYESAISVYNDRFNESTMEEKLQKAKQIMQKIQDIVLQYLKPILKYKEGQPDSAFCALLNLIKENEQIKNLFLVKYASIRNCKKCLFSQVMDSEKTIITLPKVRAFKPDSLVSLYKCHICGALDEELEIKYKTLPQCLIFHFENGVGERWIENGVGVGERFRVPLEFNLNNRTYELSGLIEFRKGGINHFVTWIRDILSNQWLERNDLESDILSFRKKLPGIALQDFYIVMYEALDNKGSVSVDAANISRVDLDDTSSYIPIIDLSDDEEEFDKNNQTEKNASNLPLMGSLPKYDETYSYSNNKEMLKRPDEIFSDRISVTQSVLESLTKIKLSEEFPKNEGQMDVFSKSINNNSQHNDKNEFKEQNIKQSLLKDSIVVHKRDEGKSFVFHNTEIASFAKPALENNVKTSKGNSGKTLVRTTSSIEILEIQTNIKDNSFGKKDIPSAFAENFLGGDHTISSSKNDAILTKNPVAYQDNNVLIEESNDLNMKEPINAAEDESSANDAVSTCPKKLMKKFASKYEEIVVEKTKPVAVKKKKTYSKSILKRKAGKTNYLKTKVRRVETVRKRLRKIKMPCSVCNECANTTGKAKVKTVSKRTFKTENIRKKYKTHTTTKVYSGVSSIGSQKTTKKKLSDDINAGNDAKAGNSDPPNECSSGLTNKNLNSGYDVAGDTIHKRPRKMTRCRFCSDDSKVETVQRKAKRAT</sequence>